<evidence type="ECO:0000256" key="4">
    <source>
        <dbReference type="ARBA" id="ARBA00023163"/>
    </source>
</evidence>
<comment type="similarity">
    <text evidence="1">Belongs to the LysR transcriptional regulatory family.</text>
</comment>
<keyword evidence="2" id="KW-0805">Transcription regulation</keyword>
<name>A0ABM9X8S6_9RHOB</name>
<proteinExistence type="inferred from homology"/>
<protein>
    <submittedName>
        <fullName evidence="6">Transcriptional regulator, LysR family protein</fullName>
    </submittedName>
</protein>
<gene>
    <name evidence="6" type="ORF">OIHEL45_02800</name>
</gene>
<keyword evidence="7" id="KW-1185">Reference proteome</keyword>
<dbReference type="InterPro" id="IPR005119">
    <property type="entry name" value="LysR_subst-bd"/>
</dbReference>
<dbReference type="Proteomes" id="UP000003257">
    <property type="component" value="Unassembled WGS sequence"/>
</dbReference>
<dbReference type="PANTHER" id="PTHR30126">
    <property type="entry name" value="HTH-TYPE TRANSCRIPTIONAL REGULATOR"/>
    <property type="match status" value="1"/>
</dbReference>
<dbReference type="Pfam" id="PF03466">
    <property type="entry name" value="LysR_substrate"/>
    <property type="match status" value="1"/>
</dbReference>
<dbReference type="SUPFAM" id="SSF46785">
    <property type="entry name" value="Winged helix' DNA-binding domain"/>
    <property type="match status" value="1"/>
</dbReference>
<dbReference type="InterPro" id="IPR036390">
    <property type="entry name" value="WH_DNA-bd_sf"/>
</dbReference>
<evidence type="ECO:0000259" key="5">
    <source>
        <dbReference type="PROSITE" id="PS50931"/>
    </source>
</evidence>
<dbReference type="Gene3D" id="1.10.10.10">
    <property type="entry name" value="Winged helix-like DNA-binding domain superfamily/Winged helix DNA-binding domain"/>
    <property type="match status" value="1"/>
</dbReference>
<evidence type="ECO:0000313" key="6">
    <source>
        <dbReference type="EMBL" id="EDQ05704.1"/>
    </source>
</evidence>
<sequence length="303" mass="33167">MATLSRLRLKQLALVVSLSETRNLHASARALNLSQPGATKLLQEVERILGVELFRRGSKGMEPSAFGTEAARHARTVLTEIDRLTNQMSAMARGELGSVRMGAVMEAVPGVLTEVFNNLLQSGKGPLINLTISTSDHLVEALTEGELDLALGRPVEHIDMGNIRFEPLWAEELSIVAAATHPLVEAASLSLEHLLDYDWILQPRPSPMRTSIELTFARAGLALPNNRLETSSMLMTVNLVNRSNRLAVLPRSVARFYIKAGLVTELGVELDGYMGRYGLLIPNMDEPDPNVEALVRYIQTVVG</sequence>
<organism evidence="6 7">
    <name type="scientific">Sulfitobacter indolifex HEL-45</name>
    <dbReference type="NCBI Taxonomy" id="391624"/>
    <lineage>
        <taxon>Bacteria</taxon>
        <taxon>Pseudomonadati</taxon>
        <taxon>Pseudomonadota</taxon>
        <taxon>Alphaproteobacteria</taxon>
        <taxon>Rhodobacterales</taxon>
        <taxon>Roseobacteraceae</taxon>
        <taxon>Sulfitobacter</taxon>
    </lineage>
</organism>
<comment type="caution">
    <text evidence="6">The sequence shown here is derived from an EMBL/GenBank/DDBJ whole genome shotgun (WGS) entry which is preliminary data.</text>
</comment>
<dbReference type="InterPro" id="IPR000847">
    <property type="entry name" value="LysR_HTH_N"/>
</dbReference>
<dbReference type="Gene3D" id="3.40.190.290">
    <property type="match status" value="1"/>
</dbReference>
<dbReference type="InterPro" id="IPR036388">
    <property type="entry name" value="WH-like_DNA-bd_sf"/>
</dbReference>
<accession>A0ABM9X8S6</accession>
<dbReference type="Pfam" id="PF00126">
    <property type="entry name" value="HTH_1"/>
    <property type="match status" value="1"/>
</dbReference>
<keyword evidence="4" id="KW-0804">Transcription</keyword>
<reference evidence="6 7" key="1">
    <citation type="submission" date="2007-11" db="EMBL/GenBank/DDBJ databases">
        <authorList>
            <person name="Wagner-Dobler I."/>
            <person name="Ferriera S."/>
            <person name="Johnson J."/>
            <person name="Kravitz S."/>
            <person name="Beeson K."/>
            <person name="Sutton G."/>
            <person name="Rogers Y.-H."/>
            <person name="Friedman R."/>
            <person name="Frazier M."/>
            <person name="Venter J.C."/>
        </authorList>
    </citation>
    <scope>NUCLEOTIDE SEQUENCE [LARGE SCALE GENOMIC DNA]</scope>
    <source>
        <strain evidence="6 7">HEL-45</strain>
    </source>
</reference>
<evidence type="ECO:0000313" key="7">
    <source>
        <dbReference type="Proteomes" id="UP000003257"/>
    </source>
</evidence>
<dbReference type="PROSITE" id="PS50931">
    <property type="entry name" value="HTH_LYSR"/>
    <property type="match status" value="1"/>
</dbReference>
<dbReference type="PANTHER" id="PTHR30126:SF97">
    <property type="entry name" value="HTH-TYPE TRANSCRIPTIONAL REGULATOR ABGR"/>
    <property type="match status" value="1"/>
</dbReference>
<feature type="domain" description="HTH lysR-type" evidence="5">
    <location>
        <begin position="7"/>
        <end position="64"/>
    </location>
</feature>
<keyword evidence="3" id="KW-0238">DNA-binding</keyword>
<evidence type="ECO:0000256" key="1">
    <source>
        <dbReference type="ARBA" id="ARBA00009437"/>
    </source>
</evidence>
<evidence type="ECO:0000256" key="2">
    <source>
        <dbReference type="ARBA" id="ARBA00023015"/>
    </source>
</evidence>
<dbReference type="EMBL" id="ABID01000001">
    <property type="protein sequence ID" value="EDQ05704.1"/>
    <property type="molecule type" value="Genomic_DNA"/>
</dbReference>
<dbReference type="SUPFAM" id="SSF53850">
    <property type="entry name" value="Periplasmic binding protein-like II"/>
    <property type="match status" value="1"/>
</dbReference>
<evidence type="ECO:0000256" key="3">
    <source>
        <dbReference type="ARBA" id="ARBA00023125"/>
    </source>
</evidence>